<evidence type="ECO:0000313" key="8">
    <source>
        <dbReference type="Proteomes" id="UP000694866"/>
    </source>
</evidence>
<dbReference type="RefSeq" id="XP_011303855.1">
    <property type="nucleotide sequence ID" value="XM_011305553.1"/>
</dbReference>
<dbReference type="InterPro" id="IPR013005">
    <property type="entry name" value="Ribosomal_uL4-like"/>
</dbReference>
<evidence type="ECO:0000256" key="5">
    <source>
        <dbReference type="ARBA" id="ARBA00023274"/>
    </source>
</evidence>
<evidence type="ECO:0000256" key="3">
    <source>
        <dbReference type="ARBA" id="ARBA00022980"/>
    </source>
</evidence>
<dbReference type="CTD" id="51073"/>
<reference evidence="9" key="1">
    <citation type="submission" date="2025-08" db="UniProtKB">
        <authorList>
            <consortium name="RefSeq"/>
        </authorList>
    </citation>
    <scope>IDENTIFICATION</scope>
    <source>
        <strain evidence="9">USDA-PBARC FA_bdor</strain>
        <tissue evidence="9">Whole organism</tissue>
    </source>
</reference>
<evidence type="ECO:0000313" key="9">
    <source>
        <dbReference type="RefSeq" id="XP_011303855.1"/>
    </source>
</evidence>
<protein>
    <recommendedName>
        <fullName evidence="6">Large ribosomal subunit protein uL4m</fullName>
    </recommendedName>
    <alternativeName>
        <fullName evidence="7">39S ribosomal protein L4, mitochondrial</fullName>
    </alternativeName>
</protein>
<evidence type="ECO:0000256" key="1">
    <source>
        <dbReference type="ARBA" id="ARBA00004173"/>
    </source>
</evidence>
<organism evidence="8 9">
    <name type="scientific">Fopius arisanus</name>
    <dbReference type="NCBI Taxonomy" id="64838"/>
    <lineage>
        <taxon>Eukaryota</taxon>
        <taxon>Metazoa</taxon>
        <taxon>Ecdysozoa</taxon>
        <taxon>Arthropoda</taxon>
        <taxon>Hexapoda</taxon>
        <taxon>Insecta</taxon>
        <taxon>Pterygota</taxon>
        <taxon>Neoptera</taxon>
        <taxon>Endopterygota</taxon>
        <taxon>Hymenoptera</taxon>
        <taxon>Apocrita</taxon>
        <taxon>Ichneumonoidea</taxon>
        <taxon>Braconidae</taxon>
        <taxon>Opiinae</taxon>
        <taxon>Fopius</taxon>
    </lineage>
</organism>
<dbReference type="InterPro" id="IPR023574">
    <property type="entry name" value="Ribosomal_uL4_dom_sf"/>
</dbReference>
<dbReference type="InterPro" id="IPR002136">
    <property type="entry name" value="Ribosomal_uL4"/>
</dbReference>
<evidence type="ECO:0000256" key="4">
    <source>
        <dbReference type="ARBA" id="ARBA00023128"/>
    </source>
</evidence>
<dbReference type="GO" id="GO:1990904">
    <property type="term" value="C:ribonucleoprotein complex"/>
    <property type="evidence" value="ECO:0007669"/>
    <property type="project" value="UniProtKB-KW"/>
</dbReference>
<name>A0A9R1T722_9HYME</name>
<dbReference type="OrthoDB" id="275876at2759"/>
<keyword evidence="4" id="KW-0496">Mitochondrion</keyword>
<dbReference type="PANTHER" id="PTHR10746">
    <property type="entry name" value="50S RIBOSOMAL PROTEIN L4"/>
    <property type="match status" value="1"/>
</dbReference>
<dbReference type="PANTHER" id="PTHR10746:SF6">
    <property type="entry name" value="LARGE RIBOSOMAL SUBUNIT PROTEIN UL4M"/>
    <property type="match status" value="1"/>
</dbReference>
<proteinExistence type="inferred from homology"/>
<evidence type="ECO:0000256" key="6">
    <source>
        <dbReference type="ARBA" id="ARBA00040565"/>
    </source>
</evidence>
<dbReference type="KEGG" id="fas:105266995"/>
<keyword evidence="5" id="KW-0687">Ribonucleoprotein</keyword>
<dbReference type="Gene3D" id="3.40.1370.10">
    <property type="match status" value="1"/>
</dbReference>
<sequence>MDCSAQFCDMQLSNGAMIGALRDLKRLWPGAKRAPTPQKSKKTRKMSIFIGNLFRNIKRSYDQVSKVSSVVESQLVNNVNNVNNVKPIITSRKYLDEDYLYIQKRQVWIENLDTVEEKKLGLSELHPAIFADRPRIDVLYQNIRWQRMYKYVNFAHGKSRAEMPGGGRKPWPQKGTGRARQGSIRAPHWINGGQAHGPRSPTTHFYMLPFYVRIAGLTSALSIKLAQDDLHLVNDLEIPTNSPEFIESLMEERNWGPSLLFVDVEDVMPENITLATDDLKHVNLMPVYGLNVYSMLKHDTLVLTERAARQIEAKLLHHLHRPDNIKFTRAFKADQA</sequence>
<dbReference type="GO" id="GO:0005743">
    <property type="term" value="C:mitochondrial inner membrane"/>
    <property type="evidence" value="ECO:0007669"/>
    <property type="project" value="UniProtKB-ARBA"/>
</dbReference>
<accession>A0A9R1T722</accession>
<comment type="similarity">
    <text evidence="2">Belongs to the universal ribosomal protein uL4 family.</text>
</comment>
<evidence type="ECO:0000256" key="2">
    <source>
        <dbReference type="ARBA" id="ARBA00010528"/>
    </source>
</evidence>
<keyword evidence="8" id="KW-1185">Reference proteome</keyword>
<dbReference type="Pfam" id="PF00573">
    <property type="entry name" value="Ribosomal_L4"/>
    <property type="match status" value="1"/>
</dbReference>
<dbReference type="GO" id="GO:0003735">
    <property type="term" value="F:structural constituent of ribosome"/>
    <property type="evidence" value="ECO:0007669"/>
    <property type="project" value="InterPro"/>
</dbReference>
<dbReference type="AlphaFoldDB" id="A0A9R1T722"/>
<gene>
    <name evidence="9" type="primary">mRpL4</name>
</gene>
<dbReference type="NCBIfam" id="TIGR03953">
    <property type="entry name" value="rplD_bact"/>
    <property type="match status" value="1"/>
</dbReference>
<comment type="subcellular location">
    <subcellularLocation>
        <location evidence="1">Mitochondrion</location>
    </subcellularLocation>
</comment>
<keyword evidence="3 9" id="KW-0689">Ribosomal protein</keyword>
<dbReference type="GO" id="GO:0005840">
    <property type="term" value="C:ribosome"/>
    <property type="evidence" value="ECO:0007669"/>
    <property type="project" value="UniProtKB-KW"/>
</dbReference>
<dbReference type="Proteomes" id="UP000694866">
    <property type="component" value="Unplaced"/>
</dbReference>
<evidence type="ECO:0000256" key="7">
    <source>
        <dbReference type="ARBA" id="ARBA00082711"/>
    </source>
</evidence>
<dbReference type="FunFam" id="3.40.1370.10:FF:000005">
    <property type="entry name" value="39S ribosomal protein L4, mitochondrial"/>
    <property type="match status" value="1"/>
</dbReference>
<dbReference type="GeneID" id="105266995"/>
<dbReference type="GO" id="GO:0006412">
    <property type="term" value="P:translation"/>
    <property type="evidence" value="ECO:0007669"/>
    <property type="project" value="InterPro"/>
</dbReference>
<dbReference type="SUPFAM" id="SSF52166">
    <property type="entry name" value="Ribosomal protein L4"/>
    <property type="match status" value="1"/>
</dbReference>